<evidence type="ECO:0000256" key="4">
    <source>
        <dbReference type="ARBA" id="ARBA00023163"/>
    </source>
</evidence>
<dbReference type="GO" id="GO:0003680">
    <property type="term" value="F:minor groove of adenine-thymine-rich DNA binding"/>
    <property type="evidence" value="ECO:0007669"/>
    <property type="project" value="UniProtKB-UniRule"/>
</dbReference>
<feature type="compositionally biased region" description="Low complexity" evidence="7">
    <location>
        <begin position="306"/>
        <end position="325"/>
    </location>
</feature>
<feature type="region of interest" description="Disordered" evidence="7">
    <location>
        <begin position="1"/>
        <end position="25"/>
    </location>
</feature>
<keyword evidence="2 6" id="KW-0805">Transcription regulation</keyword>
<evidence type="ECO:0000256" key="6">
    <source>
        <dbReference type="RuleBase" id="RU367031"/>
    </source>
</evidence>
<dbReference type="PROSITE" id="PS51742">
    <property type="entry name" value="PPC"/>
    <property type="match status" value="1"/>
</dbReference>
<dbReference type="EMBL" id="WOCE01000009">
    <property type="protein sequence ID" value="KAE9606841.1"/>
    <property type="molecule type" value="Genomic_DNA"/>
</dbReference>
<accession>A0A6A4PZ28</accession>
<feature type="region of interest" description="Disordered" evidence="7">
    <location>
        <begin position="123"/>
        <end position="158"/>
    </location>
</feature>
<dbReference type="SMART" id="SM00384">
    <property type="entry name" value="AT_hook"/>
    <property type="match status" value="2"/>
</dbReference>
<dbReference type="OrthoDB" id="1742671at2759"/>
<protein>
    <recommendedName>
        <fullName evidence="6">AT-hook motif nuclear-localized protein</fullName>
    </recommendedName>
</protein>
<dbReference type="Proteomes" id="UP000447434">
    <property type="component" value="Chromosome 9"/>
</dbReference>
<dbReference type="SUPFAM" id="SSF117856">
    <property type="entry name" value="AF0104/ALDC/Ptd012-like"/>
    <property type="match status" value="1"/>
</dbReference>
<feature type="compositionally biased region" description="Polar residues" evidence="7">
    <location>
        <begin position="52"/>
        <end position="80"/>
    </location>
</feature>
<dbReference type="InterPro" id="IPR017956">
    <property type="entry name" value="AT_hook_DNA-bd_motif"/>
</dbReference>
<dbReference type="Gene3D" id="3.30.1330.80">
    <property type="entry name" value="Hypothetical protein, similar to alpha- acetolactate decarboxylase, domain 2"/>
    <property type="match status" value="1"/>
</dbReference>
<evidence type="ECO:0000313" key="10">
    <source>
        <dbReference type="Proteomes" id="UP000447434"/>
    </source>
</evidence>
<dbReference type="PANTHER" id="PTHR31500">
    <property type="entry name" value="AT-HOOK MOTIF NUCLEAR-LOCALIZED PROTEIN 9"/>
    <property type="match status" value="1"/>
</dbReference>
<evidence type="ECO:0000313" key="9">
    <source>
        <dbReference type="EMBL" id="KAE9606841.1"/>
    </source>
</evidence>
<dbReference type="GO" id="GO:0005634">
    <property type="term" value="C:nucleus"/>
    <property type="evidence" value="ECO:0007669"/>
    <property type="project" value="UniProtKB-SubCell"/>
</dbReference>
<evidence type="ECO:0000256" key="1">
    <source>
        <dbReference type="ARBA" id="ARBA00003687"/>
    </source>
</evidence>
<comment type="subcellular location">
    <subcellularLocation>
        <location evidence="6">Nucleus</location>
    </subcellularLocation>
</comment>
<gene>
    <name evidence="9" type="ORF">Lalb_Chr09g0323841</name>
</gene>
<evidence type="ECO:0000256" key="2">
    <source>
        <dbReference type="ARBA" id="ARBA00023015"/>
    </source>
</evidence>
<evidence type="ECO:0000256" key="3">
    <source>
        <dbReference type="ARBA" id="ARBA00023125"/>
    </source>
</evidence>
<keyword evidence="4 6" id="KW-0804">Transcription</keyword>
<sequence length="361" mass="38429">MDSRVHSRQHPNAIVRPTSYPNSLPLSTTPQFTFTTMAHQHHRHHPQQPQRSLASVSNKNPSYQPVNINNSASPYVQDPSTALKPRALTATDSGMKKRGRPRKYSNDGDSIALDMATAKIQHVSSPPLAGSVTSSTEPPAKKHRGRPPSSGKKQLDAIGGGAAGFTPYVIYVENGEDIAAKIMAFSDEGLQTVCILSAHGAIRNVTLRRTTMSGDTVTYEGLFEIISLSGSATEKSSGYNKMDSFSVALAGADGRVLGGVVAGPLTAASQVQVILGTFIAEHKKYNSNNLQSSPAAPSPQMLTFGAPATPTSPTSQRSSSDSSGDNDADPFNRGPGLYNNATLSYHTMPLYDHPLWTGQTQ</sequence>
<proteinExistence type="predicted"/>
<evidence type="ECO:0000256" key="5">
    <source>
        <dbReference type="ARBA" id="ARBA00023242"/>
    </source>
</evidence>
<feature type="region of interest" description="Disordered" evidence="7">
    <location>
        <begin position="289"/>
        <end position="335"/>
    </location>
</feature>
<keyword evidence="5 6" id="KW-0539">Nucleus</keyword>
<dbReference type="InterPro" id="IPR039605">
    <property type="entry name" value="AHL"/>
</dbReference>
<feature type="region of interest" description="Disordered" evidence="7">
    <location>
        <begin position="37"/>
        <end position="108"/>
    </location>
</feature>
<evidence type="ECO:0000259" key="8">
    <source>
        <dbReference type="PROSITE" id="PS51742"/>
    </source>
</evidence>
<dbReference type="CDD" id="cd11378">
    <property type="entry name" value="DUF296"/>
    <property type="match status" value="1"/>
</dbReference>
<keyword evidence="3 6" id="KW-0238">DNA-binding</keyword>
<comment type="caution">
    <text evidence="9">The sequence shown here is derived from an EMBL/GenBank/DDBJ whole genome shotgun (WGS) entry which is preliminary data.</text>
</comment>
<keyword evidence="10" id="KW-1185">Reference proteome</keyword>
<dbReference type="InterPro" id="IPR005175">
    <property type="entry name" value="PPC_dom"/>
</dbReference>
<organism evidence="9 10">
    <name type="scientific">Lupinus albus</name>
    <name type="common">White lupine</name>
    <name type="synonym">Lupinus termis</name>
    <dbReference type="NCBI Taxonomy" id="3870"/>
    <lineage>
        <taxon>Eukaryota</taxon>
        <taxon>Viridiplantae</taxon>
        <taxon>Streptophyta</taxon>
        <taxon>Embryophyta</taxon>
        <taxon>Tracheophyta</taxon>
        <taxon>Spermatophyta</taxon>
        <taxon>Magnoliopsida</taxon>
        <taxon>eudicotyledons</taxon>
        <taxon>Gunneridae</taxon>
        <taxon>Pentapetalae</taxon>
        <taxon>rosids</taxon>
        <taxon>fabids</taxon>
        <taxon>Fabales</taxon>
        <taxon>Fabaceae</taxon>
        <taxon>Papilionoideae</taxon>
        <taxon>50 kb inversion clade</taxon>
        <taxon>genistoids sensu lato</taxon>
        <taxon>core genistoids</taxon>
        <taxon>Genisteae</taxon>
        <taxon>Lupinus</taxon>
    </lineage>
</organism>
<feature type="domain" description="PPC" evidence="8">
    <location>
        <begin position="161"/>
        <end position="300"/>
    </location>
</feature>
<comment type="function">
    <text evidence="1 6">Transcription factor that specifically binds AT-rich DNA sequences related to the nuclear matrix attachment regions (MARs).</text>
</comment>
<comment type="domain">
    <text evidence="6">The PPC domain mediates interactions between AHL proteins.</text>
</comment>
<dbReference type="PANTHER" id="PTHR31500:SF51">
    <property type="entry name" value="AT-HOOK MOTIF NUCLEAR-LOCALIZED PROTEIN 8"/>
    <property type="match status" value="1"/>
</dbReference>
<name>A0A6A4PZ28_LUPAL</name>
<reference evidence="10" key="1">
    <citation type="journal article" date="2020" name="Nat. Commun.">
        <title>Genome sequence of the cluster root forming white lupin.</title>
        <authorList>
            <person name="Hufnagel B."/>
            <person name="Marques A."/>
            <person name="Soriano A."/>
            <person name="Marques L."/>
            <person name="Divol F."/>
            <person name="Doumas P."/>
            <person name="Sallet E."/>
            <person name="Mancinotti D."/>
            <person name="Carrere S."/>
            <person name="Marande W."/>
            <person name="Arribat S."/>
            <person name="Keller J."/>
            <person name="Huneau C."/>
            <person name="Blein T."/>
            <person name="Aime D."/>
            <person name="Laguerre M."/>
            <person name="Taylor J."/>
            <person name="Schubert V."/>
            <person name="Nelson M."/>
            <person name="Geu-Flores F."/>
            <person name="Crespi M."/>
            <person name="Gallardo-Guerrero K."/>
            <person name="Delaux P.-M."/>
            <person name="Salse J."/>
            <person name="Berges H."/>
            <person name="Guyot R."/>
            <person name="Gouzy J."/>
            <person name="Peret B."/>
        </authorList>
    </citation>
    <scope>NUCLEOTIDE SEQUENCE [LARGE SCALE GENOMIC DNA]</scope>
    <source>
        <strain evidence="10">cv. Amiga</strain>
    </source>
</reference>
<evidence type="ECO:0000256" key="7">
    <source>
        <dbReference type="SAM" id="MobiDB-lite"/>
    </source>
</evidence>
<dbReference type="Pfam" id="PF03479">
    <property type="entry name" value="PCC"/>
    <property type="match status" value="1"/>
</dbReference>
<dbReference type="AlphaFoldDB" id="A0A6A4PZ28"/>